<dbReference type="PANTHER" id="PTHR42715">
    <property type="entry name" value="BETA-GLUCOSIDASE"/>
    <property type="match status" value="1"/>
</dbReference>
<evidence type="ECO:0000256" key="1">
    <source>
        <dbReference type="ARBA" id="ARBA00000448"/>
    </source>
</evidence>
<keyword evidence="9" id="KW-1185">Reference proteome</keyword>
<name>A0A0K3CIV7_RHOTO</name>
<protein>
    <recommendedName>
        <fullName evidence="3">beta-glucosidase</fullName>
        <ecNumber evidence="3">3.2.1.21</ecNumber>
    </recommendedName>
</protein>
<reference evidence="8 9" key="1">
    <citation type="submission" date="2015-07" db="EMBL/GenBank/DDBJ databases">
        <authorList>
            <person name="Cajimat M.N.B."/>
            <person name="Milazzo M.L."/>
            <person name="Fulhorst C.F."/>
        </authorList>
    </citation>
    <scope>NUCLEOTIDE SEQUENCE [LARGE SCALE GENOMIC DNA]</scope>
    <source>
        <strain evidence="8">Single colony</strain>
    </source>
</reference>
<proteinExistence type="inferred from homology"/>
<dbReference type="EC" id="3.2.1.21" evidence="3"/>
<dbReference type="SUPFAM" id="SSF52279">
    <property type="entry name" value="Beta-D-glucan exohydrolase, C-terminal domain"/>
    <property type="match status" value="1"/>
</dbReference>
<dbReference type="Gene3D" id="2.60.120.260">
    <property type="entry name" value="Galactose-binding domain-like"/>
    <property type="match status" value="1"/>
</dbReference>
<dbReference type="GO" id="GO:0008422">
    <property type="term" value="F:beta-glucosidase activity"/>
    <property type="evidence" value="ECO:0007669"/>
    <property type="project" value="UniProtKB-EC"/>
</dbReference>
<dbReference type="AlphaFoldDB" id="A0A0K3CIV7"/>
<dbReference type="Pfam" id="PF14310">
    <property type="entry name" value="Fn3-like"/>
    <property type="match status" value="1"/>
</dbReference>
<dbReference type="InterPro" id="IPR011658">
    <property type="entry name" value="PA14_dom"/>
</dbReference>
<accession>A0A0K3CIV7</accession>
<dbReference type="PRINTS" id="PR00133">
    <property type="entry name" value="GLHYDRLASE3"/>
</dbReference>
<dbReference type="PROSITE" id="PS51820">
    <property type="entry name" value="PA14"/>
    <property type="match status" value="1"/>
</dbReference>
<dbReference type="InterPro" id="IPR036881">
    <property type="entry name" value="Glyco_hydro_3_C_sf"/>
</dbReference>
<gene>
    <name evidence="8" type="primary">FGENESH: predicted gene_10.297</name>
    <name evidence="8" type="ORF">BN2166_0054600</name>
</gene>
<dbReference type="SUPFAM" id="SSF56988">
    <property type="entry name" value="Anthrax protective antigen"/>
    <property type="match status" value="1"/>
</dbReference>
<dbReference type="EMBL" id="CWKI01000010">
    <property type="protein sequence ID" value="CTR09599.1"/>
    <property type="molecule type" value="Genomic_DNA"/>
</dbReference>
<evidence type="ECO:0000313" key="8">
    <source>
        <dbReference type="EMBL" id="CTR09599.1"/>
    </source>
</evidence>
<feature type="region of interest" description="Disordered" evidence="6">
    <location>
        <begin position="537"/>
        <end position="557"/>
    </location>
</feature>
<evidence type="ECO:0000259" key="7">
    <source>
        <dbReference type="PROSITE" id="PS51820"/>
    </source>
</evidence>
<dbReference type="SMART" id="SM01217">
    <property type="entry name" value="Fn3_like"/>
    <property type="match status" value="1"/>
</dbReference>
<evidence type="ECO:0000256" key="5">
    <source>
        <dbReference type="ARBA" id="ARBA00023295"/>
    </source>
</evidence>
<dbReference type="InterPro" id="IPR036962">
    <property type="entry name" value="Glyco_hydro_3_N_sf"/>
</dbReference>
<evidence type="ECO:0000256" key="4">
    <source>
        <dbReference type="ARBA" id="ARBA00022801"/>
    </source>
</evidence>
<feature type="compositionally biased region" description="Acidic residues" evidence="6">
    <location>
        <begin position="541"/>
        <end position="551"/>
    </location>
</feature>
<evidence type="ECO:0000256" key="2">
    <source>
        <dbReference type="ARBA" id="ARBA00005336"/>
    </source>
</evidence>
<dbReference type="SUPFAM" id="SSF51445">
    <property type="entry name" value="(Trans)glycosidases"/>
    <property type="match status" value="1"/>
</dbReference>
<dbReference type="Pfam" id="PF01915">
    <property type="entry name" value="Glyco_hydro_3_C"/>
    <property type="match status" value="1"/>
</dbReference>
<dbReference type="InterPro" id="IPR050288">
    <property type="entry name" value="Cellulose_deg_GH3"/>
</dbReference>
<feature type="domain" description="PA14" evidence="7">
    <location>
        <begin position="411"/>
        <end position="582"/>
    </location>
</feature>
<dbReference type="InterPro" id="IPR037524">
    <property type="entry name" value="PA14/GLEYA"/>
</dbReference>
<dbReference type="GO" id="GO:0009251">
    <property type="term" value="P:glucan catabolic process"/>
    <property type="evidence" value="ECO:0007669"/>
    <property type="project" value="TreeGrafter"/>
</dbReference>
<dbReference type="Gene3D" id="2.60.40.10">
    <property type="entry name" value="Immunoglobulins"/>
    <property type="match status" value="1"/>
</dbReference>
<dbReference type="Proteomes" id="UP000199069">
    <property type="component" value="Unassembled WGS sequence"/>
</dbReference>
<dbReference type="InterPro" id="IPR002772">
    <property type="entry name" value="Glyco_hydro_3_C"/>
</dbReference>
<dbReference type="Pfam" id="PF00933">
    <property type="entry name" value="Glyco_hydro_3"/>
    <property type="match status" value="1"/>
</dbReference>
<evidence type="ECO:0000256" key="3">
    <source>
        <dbReference type="ARBA" id="ARBA00012744"/>
    </source>
</evidence>
<dbReference type="Gene3D" id="3.40.50.1700">
    <property type="entry name" value="Glycoside hydrolase family 3 C-terminal domain"/>
    <property type="match status" value="1"/>
</dbReference>
<dbReference type="PANTHER" id="PTHR42715:SF27">
    <property type="entry name" value="BETA-GLUCOSIDASE-RELATED"/>
    <property type="match status" value="1"/>
</dbReference>
<dbReference type="InterPro" id="IPR026891">
    <property type="entry name" value="Fn3-like"/>
</dbReference>
<evidence type="ECO:0000313" key="9">
    <source>
        <dbReference type="Proteomes" id="UP000199069"/>
    </source>
</evidence>
<dbReference type="STRING" id="5286.A0A0K3CIV7"/>
<evidence type="ECO:0000256" key="6">
    <source>
        <dbReference type="SAM" id="MobiDB-lite"/>
    </source>
</evidence>
<organism evidence="8 9">
    <name type="scientific">Rhodotorula toruloides</name>
    <name type="common">Yeast</name>
    <name type="synonym">Rhodosporidium toruloides</name>
    <dbReference type="NCBI Taxonomy" id="5286"/>
    <lineage>
        <taxon>Eukaryota</taxon>
        <taxon>Fungi</taxon>
        <taxon>Dikarya</taxon>
        <taxon>Basidiomycota</taxon>
        <taxon>Pucciniomycotina</taxon>
        <taxon>Microbotryomycetes</taxon>
        <taxon>Sporidiobolales</taxon>
        <taxon>Sporidiobolaceae</taxon>
        <taxon>Rhodotorula</taxon>
    </lineage>
</organism>
<keyword evidence="5" id="KW-0326">Glycosidase</keyword>
<dbReference type="InterPro" id="IPR017853">
    <property type="entry name" value="GH"/>
</dbReference>
<dbReference type="InterPro" id="IPR001764">
    <property type="entry name" value="Glyco_hydro_3_N"/>
</dbReference>
<dbReference type="InterPro" id="IPR013783">
    <property type="entry name" value="Ig-like_fold"/>
</dbReference>
<dbReference type="Pfam" id="PF07691">
    <property type="entry name" value="PA14"/>
    <property type="match status" value="1"/>
</dbReference>
<dbReference type="Gene3D" id="3.20.20.300">
    <property type="entry name" value="Glycoside hydrolase, family 3, N-terminal domain"/>
    <property type="match status" value="1"/>
</dbReference>
<dbReference type="SMART" id="SM00758">
    <property type="entry name" value="PA14"/>
    <property type="match status" value="1"/>
</dbReference>
<comment type="catalytic activity">
    <reaction evidence="1">
        <text>Hydrolysis of terminal, non-reducing beta-D-glucosyl residues with release of beta-D-glucose.</text>
        <dbReference type="EC" id="3.2.1.21"/>
    </reaction>
</comment>
<sequence>MAPLTLEEFAQADLHDVLARLTVKERISLLAGPDWWTTTPIPRIGVPSIKVSDGPNGVRGSSHFRPTPAQTLPCATALGATFDVEAVEKMGKVLAHEAKAKGSSLLLAPTVNIQRNPLNGRAFESFSEDPLLSGYLAAAYIDGLQKNGVGATIKHYVGNDQEHERLSVDVLIPERALREIYLKPFEIAQRVAKPWSFMTSYSRVNSAHVSESKELLQDILRDEWKFDGLVMSDWHGTYSTDGAINAGLDLEMPGPTRWRGELVTHLLAAGKIEVEAINARAYAVLQAVQRSCQADLENVRTNRRPEVPNDSQTDRDTCRAVSSDTIVLLKNERNVLPLKKSIKKLAVIGPNAKTRTVSGGGSAYLTASYVVTPYEGIKEVAEKSGIEVQYEPGCYAHRYLPMLDGLIRTKAGGSGWTATFYNEAIESNSPSIAVVDLLGTRIRINDQKPEGLADLFFLELEGYITPDESGPYDFGISLVGRAQVFVDEKLVVDNGWTTKQTPGPSFYGLGTVEEVGTVAVQAGKTYKIVVRYTNHPREVAEEREDEQDEEEGGQKQPSLMMAALRLGGAPRIQEDESIEHAVKLAGGSDAVVVVIGTNMDWEAEAADRASLALPGRTDELVSRVLAANPNAIIVNQSGSAVAFPWIDAAATVVQAWFGGNCAGQAIADVLFEGGVNPSGRMPLSFPYRIEDCTAHLNWGSESGKVLYGEGIFVGYRGYEETARSPMFAFGEGLSYTSFEWFQLSATLATARPSSATELSISISLRVRNTGNIAGRDVVQIYVLPPSTSTYRRPARELKGFVKTRLLAPGQEETVKLELPKEALAYWRDSKDSKNGWVAEKGEYTVAAQRSSREVDVVETVRVRLNSTVYWRGL</sequence>
<comment type="similarity">
    <text evidence="2">Belongs to the glycosyl hydrolase 3 family.</text>
</comment>
<keyword evidence="4" id="KW-0378">Hydrolase</keyword>